<dbReference type="GeneID" id="71930041"/>
<protein>
    <submittedName>
        <fullName evidence="2">Thermonuclease family protein</fullName>
    </submittedName>
</protein>
<dbReference type="Pfam" id="PF00565">
    <property type="entry name" value="SNase"/>
    <property type="match status" value="1"/>
</dbReference>
<geneLocation type="plasmid" evidence="2 3">
    <name>unnamed3</name>
</geneLocation>
<evidence type="ECO:0000313" key="3">
    <source>
        <dbReference type="Proteomes" id="UP000831768"/>
    </source>
</evidence>
<dbReference type="PROSITE" id="PS50830">
    <property type="entry name" value="TNASE_3"/>
    <property type="match status" value="1"/>
</dbReference>
<organism evidence="2 3">
    <name type="scientific">Halocatena salina</name>
    <dbReference type="NCBI Taxonomy" id="2934340"/>
    <lineage>
        <taxon>Archaea</taxon>
        <taxon>Methanobacteriati</taxon>
        <taxon>Methanobacteriota</taxon>
        <taxon>Stenosarchaea group</taxon>
        <taxon>Halobacteria</taxon>
        <taxon>Halobacteriales</taxon>
        <taxon>Natronomonadaceae</taxon>
        <taxon>Halocatena</taxon>
    </lineage>
</organism>
<dbReference type="RefSeq" id="WP_247995663.1">
    <property type="nucleotide sequence ID" value="NZ_CP096022.1"/>
</dbReference>
<feature type="domain" description="TNase-like" evidence="1">
    <location>
        <begin position="9"/>
        <end position="154"/>
    </location>
</feature>
<dbReference type="Gene3D" id="2.40.50.90">
    <property type="match status" value="1"/>
</dbReference>
<keyword evidence="2" id="KW-0614">Plasmid</keyword>
<dbReference type="InterPro" id="IPR035437">
    <property type="entry name" value="SNase_OB-fold_sf"/>
</dbReference>
<gene>
    <name evidence="2" type="ORF">MW046_18300</name>
</gene>
<reference evidence="2" key="1">
    <citation type="submission" date="2022-04" db="EMBL/GenBank/DDBJ databases">
        <title>Halocatena sp. nov., isolated from a salt lake.</title>
        <authorList>
            <person name="Cui H.-L."/>
        </authorList>
    </citation>
    <scope>NUCLEOTIDE SEQUENCE</scope>
    <source>
        <strain evidence="2">AD-1</strain>
        <plasmid evidence="2">unnamed3</plasmid>
    </source>
</reference>
<dbReference type="SUPFAM" id="SSF50199">
    <property type="entry name" value="Staphylococcal nuclease"/>
    <property type="match status" value="1"/>
</dbReference>
<dbReference type="AlphaFoldDB" id="A0A8U0A837"/>
<sequence>MANASYFGTTIDVEVIAVVDGDTVKIDLEGEPENLRILTLDTEESRPVPGKPYTPWGAAAKEEATSFFPEGSTITVEFPGDEPVDTCLRRYRDNYGRPLVYIHKDGEDFQERMIQRGYSPYFTKYGYAHFESYHDRYIEAERQAQADHIGVWDQIEANGQEMRNYDTLNAWWTLRAEIVESFRQAKASGVENLYDSRLDYAELSDRIGDEVIIFTELRNYRRTLGGDHAIVTIGSQSQPFKLFIPDAFETLDGERILSLLTERYIAGEYDGQTIGRPRRSYAYVSGTVTRYPEPDGDPEIVVTSIDQIADQPPSN</sequence>
<dbReference type="SMART" id="SM00318">
    <property type="entry name" value="SNc"/>
    <property type="match status" value="1"/>
</dbReference>
<accession>A0A8U0A837</accession>
<evidence type="ECO:0000259" key="1">
    <source>
        <dbReference type="PROSITE" id="PS50830"/>
    </source>
</evidence>
<keyword evidence="3" id="KW-1185">Reference proteome</keyword>
<proteinExistence type="predicted"/>
<dbReference type="Proteomes" id="UP000831768">
    <property type="component" value="Plasmid unnamed3"/>
</dbReference>
<dbReference type="EMBL" id="CP096022">
    <property type="protein sequence ID" value="UPM45009.1"/>
    <property type="molecule type" value="Genomic_DNA"/>
</dbReference>
<name>A0A8U0A837_9EURY</name>
<dbReference type="KEGG" id="haad:MW046_18300"/>
<evidence type="ECO:0000313" key="2">
    <source>
        <dbReference type="EMBL" id="UPM45009.1"/>
    </source>
</evidence>
<dbReference type="InterPro" id="IPR016071">
    <property type="entry name" value="Staphylococal_nuclease_OB-fold"/>
</dbReference>